<dbReference type="InterPro" id="IPR050765">
    <property type="entry name" value="Riboflavin_Biosynth_HTPR"/>
</dbReference>
<feature type="domain" description="Bacterial bifunctional deaminase-reductase C-terminal" evidence="1">
    <location>
        <begin position="4"/>
        <end position="201"/>
    </location>
</feature>
<comment type="caution">
    <text evidence="2">The sequence shown here is derived from an EMBL/GenBank/DDBJ whole genome shotgun (WGS) entry which is preliminary data.</text>
</comment>
<name>A0AAW4FIZ0_9HYPH</name>
<dbReference type="Pfam" id="PF01872">
    <property type="entry name" value="RibD_C"/>
    <property type="match status" value="1"/>
</dbReference>
<dbReference type="EMBL" id="WXFA01000008">
    <property type="protein sequence ID" value="MBM3092072.1"/>
    <property type="molecule type" value="Genomic_DNA"/>
</dbReference>
<dbReference type="Proteomes" id="UP000744980">
    <property type="component" value="Unassembled WGS sequence"/>
</dbReference>
<dbReference type="RefSeq" id="WP_025427532.1">
    <property type="nucleotide sequence ID" value="NZ_CP083370.1"/>
</dbReference>
<dbReference type="PANTHER" id="PTHR38011:SF11">
    <property type="entry name" value="2,5-DIAMINO-6-RIBOSYLAMINO-4(3H)-PYRIMIDINONE 5'-PHOSPHATE REDUCTASE"/>
    <property type="match status" value="1"/>
</dbReference>
<protein>
    <submittedName>
        <fullName evidence="2">Dihydrofolate reductase</fullName>
    </submittedName>
</protein>
<dbReference type="AlphaFoldDB" id="A0AAW4FIZ0"/>
<evidence type="ECO:0000313" key="2">
    <source>
        <dbReference type="EMBL" id="MBM3092072.1"/>
    </source>
</evidence>
<reference evidence="2 3" key="1">
    <citation type="submission" date="2020-01" db="EMBL/GenBank/DDBJ databases">
        <title>Draft genome assembly of Ensifer adhaerens T173.</title>
        <authorList>
            <person name="Craig J.E."/>
            <person name="Stinchcombe J.R."/>
        </authorList>
    </citation>
    <scope>NUCLEOTIDE SEQUENCE [LARGE SCALE GENOMIC DNA]</scope>
    <source>
        <strain evidence="2 3">T173</strain>
    </source>
</reference>
<gene>
    <name evidence="2" type="ORF">GFB56_14780</name>
</gene>
<dbReference type="GO" id="GO:0008703">
    <property type="term" value="F:5-amino-6-(5-phosphoribosylamino)uracil reductase activity"/>
    <property type="evidence" value="ECO:0007669"/>
    <property type="project" value="InterPro"/>
</dbReference>
<dbReference type="Gene3D" id="3.40.430.10">
    <property type="entry name" value="Dihydrofolate Reductase, subunit A"/>
    <property type="match status" value="1"/>
</dbReference>
<accession>A0AAW4FIZ0</accession>
<evidence type="ECO:0000313" key="3">
    <source>
        <dbReference type="Proteomes" id="UP000744980"/>
    </source>
</evidence>
<dbReference type="InterPro" id="IPR024072">
    <property type="entry name" value="DHFR-like_dom_sf"/>
</dbReference>
<proteinExistence type="predicted"/>
<dbReference type="PANTHER" id="PTHR38011">
    <property type="entry name" value="DIHYDROFOLATE REDUCTASE FAMILY PROTEIN (AFU_ORTHOLOGUE AFUA_8G06820)"/>
    <property type="match status" value="1"/>
</dbReference>
<dbReference type="GO" id="GO:0009231">
    <property type="term" value="P:riboflavin biosynthetic process"/>
    <property type="evidence" value="ECO:0007669"/>
    <property type="project" value="InterPro"/>
</dbReference>
<organism evidence="2 3">
    <name type="scientific">Ensifer canadensis</name>
    <dbReference type="NCBI Taxonomy" id="555315"/>
    <lineage>
        <taxon>Bacteria</taxon>
        <taxon>Pseudomonadati</taxon>
        <taxon>Pseudomonadota</taxon>
        <taxon>Alphaproteobacteria</taxon>
        <taxon>Hyphomicrobiales</taxon>
        <taxon>Rhizobiaceae</taxon>
        <taxon>Sinorhizobium/Ensifer group</taxon>
        <taxon>Ensifer</taxon>
    </lineage>
</organism>
<evidence type="ECO:0000259" key="1">
    <source>
        <dbReference type="Pfam" id="PF01872"/>
    </source>
</evidence>
<dbReference type="SUPFAM" id="SSF53597">
    <property type="entry name" value="Dihydrofolate reductase-like"/>
    <property type="match status" value="1"/>
</dbReference>
<dbReference type="InterPro" id="IPR002734">
    <property type="entry name" value="RibDG_C"/>
</dbReference>
<sequence>MRELILKMSVSLDGFVGGPEGEIEWVFSGDQEAIAWSVETVGNASLHIMGSRTFKDMAAFWPTSTQVFAPPMNRIPKAVFSKQGPAVLKAAEATRALEDARTDAGSTHSGKLQPGADSWSEAYVASGDLADEIARLKSRDGKPILAHGGAAFARSLIAKGLVDQYALLVHPVVLGRGLPIFSDVAPPKRLKLISSTAFPGGSVAQIYRPA</sequence>
<keyword evidence="3" id="KW-1185">Reference proteome</keyword>